<evidence type="ECO:0000256" key="9">
    <source>
        <dbReference type="ARBA" id="ARBA00022989"/>
    </source>
</evidence>
<dbReference type="FunFam" id="3.30.200.20:FF:000178">
    <property type="entry name" value="serine/threonine-protein kinase PBS1-like"/>
    <property type="match status" value="1"/>
</dbReference>
<evidence type="ECO:0000313" key="16">
    <source>
        <dbReference type="Proteomes" id="UP000238479"/>
    </source>
</evidence>
<evidence type="ECO:0000256" key="5">
    <source>
        <dbReference type="ARBA" id="ARBA00022729"/>
    </source>
</evidence>
<dbReference type="GO" id="GO:0005524">
    <property type="term" value="F:ATP binding"/>
    <property type="evidence" value="ECO:0007669"/>
    <property type="project" value="UniProtKB-UniRule"/>
</dbReference>
<evidence type="ECO:0000256" key="8">
    <source>
        <dbReference type="ARBA" id="ARBA00022840"/>
    </source>
</evidence>
<keyword evidence="9" id="KW-1133">Transmembrane helix</keyword>
<dbReference type="EC" id="3.1.4.46" evidence="15"/>
<evidence type="ECO:0000256" key="13">
    <source>
        <dbReference type="RuleBase" id="RU000304"/>
    </source>
</evidence>
<protein>
    <submittedName>
        <fullName evidence="15">Putative glycerophosphodiester phosphodiesterase, protein kinase RLK-Pelle-LRK10L-2 family</fullName>
        <ecNumber evidence="15">3.1.4.46</ecNumber>
    </submittedName>
</protein>
<gene>
    <name evidence="15" type="ORF">RchiOBHm_Chr1g0328601</name>
</gene>
<keyword evidence="2 13" id="KW-0723">Serine/threonine-protein kinase</keyword>
<proteinExistence type="inferred from homology"/>
<comment type="subcellular location">
    <subcellularLocation>
        <location evidence="1">Membrane</location>
        <topology evidence="1">Single-pass type I membrane protein</topology>
    </subcellularLocation>
</comment>
<dbReference type="Pfam" id="PF00069">
    <property type="entry name" value="Pkinase"/>
    <property type="match status" value="1"/>
</dbReference>
<dbReference type="GO" id="GO:0008889">
    <property type="term" value="F:glycerophosphodiester phosphodiesterase activity"/>
    <property type="evidence" value="ECO:0007669"/>
    <property type="project" value="UniProtKB-EC"/>
</dbReference>
<dbReference type="SMART" id="SM00220">
    <property type="entry name" value="S_TKc"/>
    <property type="match status" value="1"/>
</dbReference>
<dbReference type="PROSITE" id="PS00108">
    <property type="entry name" value="PROTEIN_KINASE_ST"/>
    <property type="match status" value="1"/>
</dbReference>
<keyword evidence="6 12" id="KW-0547">Nucleotide-binding</keyword>
<dbReference type="OMA" id="MEIEDHA"/>
<evidence type="ECO:0000256" key="1">
    <source>
        <dbReference type="ARBA" id="ARBA00004479"/>
    </source>
</evidence>
<keyword evidence="3" id="KW-0808">Transferase</keyword>
<keyword evidence="10" id="KW-0472">Membrane</keyword>
<dbReference type="GO" id="GO:0004674">
    <property type="term" value="F:protein serine/threonine kinase activity"/>
    <property type="evidence" value="ECO:0007669"/>
    <property type="project" value="UniProtKB-KW"/>
</dbReference>
<dbReference type="Gene3D" id="1.10.510.10">
    <property type="entry name" value="Transferase(Phosphotransferase) domain 1"/>
    <property type="match status" value="1"/>
</dbReference>
<dbReference type="AlphaFoldDB" id="A0A2P6SAS9"/>
<feature type="domain" description="Protein kinase" evidence="14">
    <location>
        <begin position="30"/>
        <end position="316"/>
    </location>
</feature>
<dbReference type="STRING" id="74649.A0A2P6SAS9"/>
<reference evidence="15 16" key="1">
    <citation type="journal article" date="2018" name="Nat. Genet.">
        <title>The Rosa genome provides new insights in the design of modern roses.</title>
        <authorList>
            <person name="Bendahmane M."/>
        </authorList>
    </citation>
    <scope>NUCLEOTIDE SEQUENCE [LARGE SCALE GENOMIC DNA]</scope>
    <source>
        <strain evidence="16">cv. Old Blush</strain>
    </source>
</reference>
<dbReference type="SUPFAM" id="SSF56112">
    <property type="entry name" value="Protein kinase-like (PK-like)"/>
    <property type="match status" value="1"/>
</dbReference>
<dbReference type="InterPro" id="IPR011009">
    <property type="entry name" value="Kinase-like_dom_sf"/>
</dbReference>
<dbReference type="Gene3D" id="3.30.200.20">
    <property type="entry name" value="Phosphorylase Kinase, domain 1"/>
    <property type="match status" value="1"/>
</dbReference>
<evidence type="ECO:0000256" key="4">
    <source>
        <dbReference type="ARBA" id="ARBA00022692"/>
    </source>
</evidence>
<organism evidence="15 16">
    <name type="scientific">Rosa chinensis</name>
    <name type="common">China rose</name>
    <dbReference type="NCBI Taxonomy" id="74649"/>
    <lineage>
        <taxon>Eukaryota</taxon>
        <taxon>Viridiplantae</taxon>
        <taxon>Streptophyta</taxon>
        <taxon>Embryophyta</taxon>
        <taxon>Tracheophyta</taxon>
        <taxon>Spermatophyta</taxon>
        <taxon>Magnoliopsida</taxon>
        <taxon>eudicotyledons</taxon>
        <taxon>Gunneridae</taxon>
        <taxon>Pentapetalae</taxon>
        <taxon>rosids</taxon>
        <taxon>fabids</taxon>
        <taxon>Rosales</taxon>
        <taxon>Rosaceae</taxon>
        <taxon>Rosoideae</taxon>
        <taxon>Rosoideae incertae sedis</taxon>
        <taxon>Rosa</taxon>
    </lineage>
</organism>
<dbReference type="PROSITE" id="PS00107">
    <property type="entry name" value="PROTEIN_KINASE_ATP"/>
    <property type="match status" value="1"/>
</dbReference>
<keyword evidence="4" id="KW-0812">Transmembrane</keyword>
<evidence type="ECO:0000256" key="7">
    <source>
        <dbReference type="ARBA" id="ARBA00022777"/>
    </source>
</evidence>
<keyword evidence="15" id="KW-0378">Hydrolase</keyword>
<evidence type="ECO:0000256" key="2">
    <source>
        <dbReference type="ARBA" id="ARBA00022527"/>
    </source>
</evidence>
<comment type="similarity">
    <text evidence="13">Belongs to the protein kinase superfamily.</text>
</comment>
<evidence type="ECO:0000256" key="3">
    <source>
        <dbReference type="ARBA" id="ARBA00022679"/>
    </source>
</evidence>
<dbReference type="Gramene" id="PRQ55800">
    <property type="protein sequence ID" value="PRQ55800"/>
    <property type="gene ID" value="RchiOBHm_Chr1g0328601"/>
</dbReference>
<dbReference type="PANTHER" id="PTHR27009">
    <property type="entry name" value="RUST RESISTANCE KINASE LR10-RELATED"/>
    <property type="match status" value="1"/>
</dbReference>
<feature type="binding site" evidence="12">
    <location>
        <position position="58"/>
    </location>
    <ligand>
        <name>ATP</name>
        <dbReference type="ChEBI" id="CHEBI:30616"/>
    </ligand>
</feature>
<dbReference type="PROSITE" id="PS50011">
    <property type="entry name" value="PROTEIN_KINASE_DOM"/>
    <property type="match status" value="1"/>
</dbReference>
<evidence type="ECO:0000256" key="10">
    <source>
        <dbReference type="ARBA" id="ARBA00023136"/>
    </source>
</evidence>
<evidence type="ECO:0000313" key="15">
    <source>
        <dbReference type="EMBL" id="PRQ55800.1"/>
    </source>
</evidence>
<accession>A0A2P6SAS9</accession>
<dbReference type="InterPro" id="IPR017441">
    <property type="entry name" value="Protein_kinase_ATP_BS"/>
</dbReference>
<dbReference type="FunFam" id="1.10.510.10:FF:000590">
    <property type="entry name" value="PR5-like receptor kinase"/>
    <property type="match status" value="1"/>
</dbReference>
<dbReference type="Proteomes" id="UP000238479">
    <property type="component" value="Chromosome 1"/>
</dbReference>
<dbReference type="InterPro" id="IPR008271">
    <property type="entry name" value="Ser/Thr_kinase_AS"/>
</dbReference>
<evidence type="ECO:0000256" key="11">
    <source>
        <dbReference type="ARBA" id="ARBA00023180"/>
    </source>
</evidence>
<keyword evidence="11" id="KW-0325">Glycoprotein</keyword>
<comment type="caution">
    <text evidence="15">The sequence shown here is derived from an EMBL/GenBank/DDBJ whole genome shotgun (WGS) entry which is preliminary data.</text>
</comment>
<dbReference type="InterPro" id="IPR045874">
    <property type="entry name" value="LRK10/LRL21-25-like"/>
</dbReference>
<evidence type="ECO:0000256" key="12">
    <source>
        <dbReference type="PROSITE-ProRule" id="PRU10141"/>
    </source>
</evidence>
<name>A0A2P6SAS9_ROSCH</name>
<dbReference type="InterPro" id="IPR000719">
    <property type="entry name" value="Prot_kinase_dom"/>
</dbReference>
<keyword evidence="5" id="KW-0732">Signal</keyword>
<keyword evidence="16" id="KW-1185">Reference proteome</keyword>
<dbReference type="EMBL" id="PDCK01000039">
    <property type="protein sequence ID" value="PRQ55800.1"/>
    <property type="molecule type" value="Genomic_DNA"/>
</dbReference>
<evidence type="ECO:0000256" key="6">
    <source>
        <dbReference type="ARBA" id="ARBA00022741"/>
    </source>
</evidence>
<sequence>MYSVIEEFLQSHNNLMPIRYSYSNIKKMTKGFKDKLGVGGYGSVYKGKLRSGHLVAVKLLGNSKANGQDFMNEVATIGRIHHVNVVRLIGYCAEGSKRALIYDYMSKGSLDKHIFPKEGLISLSCKEAFEISLGVARGIDYLHQGCDMKILHFDIKPHNVLLDEKFVPKISDFGLARLCPLDDSSLTMTAARGTLGYMAPELFYKNIGGVSSKADIYSFGMLLMEIAGRRKNVNAGAAHSSQIYFPSWVYEQFNEGKDIDMGDSTEEDKLIIKKMVIVALWCIQMKPSDRPNSMNKVVEMLEGDIERLQMPPKPLLYPEHKPIVDDEENSDTQ</sequence>
<dbReference type="GO" id="GO:0016020">
    <property type="term" value="C:membrane"/>
    <property type="evidence" value="ECO:0007669"/>
    <property type="project" value="UniProtKB-SubCell"/>
</dbReference>
<evidence type="ECO:0000259" key="14">
    <source>
        <dbReference type="PROSITE" id="PS50011"/>
    </source>
</evidence>
<keyword evidence="8 12" id="KW-0067">ATP-binding</keyword>
<keyword evidence="7 15" id="KW-0418">Kinase</keyword>